<keyword evidence="8" id="KW-0175">Coiled coil</keyword>
<organism evidence="11 12">
    <name type="scientific">Erpetoichthys calabaricus</name>
    <name type="common">Rope fish</name>
    <name type="synonym">Calamoichthys calabaricus</name>
    <dbReference type="NCBI Taxonomy" id="27687"/>
    <lineage>
        <taxon>Eukaryota</taxon>
        <taxon>Metazoa</taxon>
        <taxon>Chordata</taxon>
        <taxon>Craniata</taxon>
        <taxon>Vertebrata</taxon>
        <taxon>Euteleostomi</taxon>
        <taxon>Actinopterygii</taxon>
        <taxon>Polypteriformes</taxon>
        <taxon>Polypteridae</taxon>
        <taxon>Erpetoichthys</taxon>
    </lineage>
</organism>
<reference evidence="11" key="3">
    <citation type="submission" date="2025-09" db="UniProtKB">
        <authorList>
            <consortium name="Ensembl"/>
        </authorList>
    </citation>
    <scope>IDENTIFICATION</scope>
</reference>
<dbReference type="PROSITE" id="PS00028">
    <property type="entry name" value="ZINC_FINGER_C2H2_1"/>
    <property type="match status" value="6"/>
</dbReference>
<dbReference type="Pfam" id="PF00096">
    <property type="entry name" value="zf-C2H2"/>
    <property type="match status" value="4"/>
</dbReference>
<dbReference type="GO" id="GO:0010468">
    <property type="term" value="P:regulation of gene expression"/>
    <property type="evidence" value="ECO:0007669"/>
    <property type="project" value="TreeGrafter"/>
</dbReference>
<dbReference type="AlphaFoldDB" id="A0A8C4XG19"/>
<dbReference type="PANTHER" id="PTHR16515:SF66">
    <property type="entry name" value="C2H2-TYPE DOMAIN-CONTAINING PROTEIN"/>
    <property type="match status" value="1"/>
</dbReference>
<gene>
    <name evidence="11" type="primary">LOC114662029</name>
</gene>
<feature type="domain" description="C2H2-type" evidence="10">
    <location>
        <begin position="640"/>
        <end position="667"/>
    </location>
</feature>
<keyword evidence="3" id="KW-0677">Repeat</keyword>
<evidence type="ECO:0000256" key="3">
    <source>
        <dbReference type="ARBA" id="ARBA00022737"/>
    </source>
</evidence>
<dbReference type="FunFam" id="3.30.160.60:FF:002343">
    <property type="entry name" value="Zinc finger protein 33A"/>
    <property type="match status" value="1"/>
</dbReference>
<evidence type="ECO:0000256" key="9">
    <source>
        <dbReference type="SAM" id="MobiDB-lite"/>
    </source>
</evidence>
<dbReference type="FunFam" id="3.30.160.60:FF:000478">
    <property type="entry name" value="Zinc finger protein 133"/>
    <property type="match status" value="1"/>
</dbReference>
<keyword evidence="12" id="KW-1185">Reference proteome</keyword>
<keyword evidence="6" id="KW-0539">Nucleus</keyword>
<feature type="compositionally biased region" description="Polar residues" evidence="9">
    <location>
        <begin position="331"/>
        <end position="345"/>
    </location>
</feature>
<dbReference type="FunFam" id="3.30.160.60:FF:000839">
    <property type="entry name" value="Zinc finger protein 691"/>
    <property type="match status" value="1"/>
</dbReference>
<evidence type="ECO:0000256" key="4">
    <source>
        <dbReference type="ARBA" id="ARBA00022771"/>
    </source>
</evidence>
<sequence length="694" mass="78449">MACGLSSTFERDVSTSSRLLQGTLSDFTDSGTFNADKHASVVSEMGAPTAVNKEAVQAAVEIIMTKFTGIAIIIEEAVKAAVEILTARFRGCFDRKFADFQLELSVKDKEIESLKLQLEVFKRELSALQGHNEPEGKSMEEAATAEAAENENELFSMKEEIQNGGDLEKESVASLQEDKGRVSEQSCRYEEDEDSVINLPVHGDGGLWHQFVQIKEETSTPDTALIKEEVCEEGTVNPEIQGSEVESCCMSGNESPRLQTASAYGSPDADVPIRQMSIHRRCCSPLLLNDREQQEIKTPMRDSNRKGRLSAAQRSHKSSSQVKDEICEEGSVNTKRQSNSLQSGYDTEEDFLKLQSANPEMRELARPTSIRRRRCTPQLLSIGEEHGRAETLLWKKRTEKPTSRKTQWEDRASNSTHTGSNLQEHWGSFITSAYQPSPLSKSHGSCQEHPQHGEEMSKPTFLPVATTDECVQRSAAPALAVAEMGTTKSPQWIQSSMAPHHCPICGKRFKMKRYLNRHQRIHTGEKPFCCSECGKRFLKKYHLQQHEKTHAGDKPFSCAQCGKRFGRKYYLQQHQRIHTGEKPYGCSQCGQRFLRKDYLQQHHLSHTGEKPYCCSQCGKKLKHKISLVHHQWIHTGEKLHCCSECGKRFTLKSNLQKHQRIHTGEKPYCCTECGKRFTQKSHLQQHQCKTMQLM</sequence>
<dbReference type="GeneTree" id="ENSGT01150000286939"/>
<evidence type="ECO:0000256" key="6">
    <source>
        <dbReference type="ARBA" id="ARBA00023242"/>
    </source>
</evidence>
<comment type="subcellular location">
    <subcellularLocation>
        <location evidence="1">Nucleus</location>
    </subcellularLocation>
</comment>
<keyword evidence="5" id="KW-0862">Zinc</keyword>
<feature type="coiled-coil region" evidence="8">
    <location>
        <begin position="104"/>
        <end position="160"/>
    </location>
</feature>
<evidence type="ECO:0000256" key="5">
    <source>
        <dbReference type="ARBA" id="ARBA00022833"/>
    </source>
</evidence>
<dbReference type="RefSeq" id="XP_028671147.1">
    <property type="nucleotide sequence ID" value="XM_028815314.2"/>
</dbReference>
<dbReference type="GO" id="GO:0008270">
    <property type="term" value="F:zinc ion binding"/>
    <property type="evidence" value="ECO:0007669"/>
    <property type="project" value="UniProtKB-KW"/>
</dbReference>
<keyword evidence="4 7" id="KW-0863">Zinc-finger</keyword>
<evidence type="ECO:0000256" key="1">
    <source>
        <dbReference type="ARBA" id="ARBA00004123"/>
    </source>
</evidence>
<dbReference type="PROSITE" id="PS50157">
    <property type="entry name" value="ZINC_FINGER_C2H2_2"/>
    <property type="match status" value="7"/>
</dbReference>
<dbReference type="InterPro" id="IPR036236">
    <property type="entry name" value="Znf_C2H2_sf"/>
</dbReference>
<feature type="compositionally biased region" description="Polar residues" evidence="9">
    <location>
        <begin position="413"/>
        <end position="445"/>
    </location>
</feature>
<dbReference type="SMART" id="SM00355">
    <property type="entry name" value="ZnF_C2H2"/>
    <property type="match status" value="7"/>
</dbReference>
<name>A0A8C4XG19_ERPCA</name>
<dbReference type="FunFam" id="3.30.160.60:FF:000145">
    <property type="entry name" value="Zinc finger protein 574"/>
    <property type="match status" value="1"/>
</dbReference>
<keyword evidence="2" id="KW-0479">Metal-binding</keyword>
<evidence type="ECO:0000259" key="10">
    <source>
        <dbReference type="PROSITE" id="PS50157"/>
    </source>
</evidence>
<feature type="domain" description="C2H2-type" evidence="10">
    <location>
        <begin position="528"/>
        <end position="555"/>
    </location>
</feature>
<feature type="domain" description="C2H2-type" evidence="10">
    <location>
        <begin position="500"/>
        <end position="527"/>
    </location>
</feature>
<proteinExistence type="predicted"/>
<dbReference type="InterPro" id="IPR050331">
    <property type="entry name" value="Zinc_finger"/>
</dbReference>
<dbReference type="FunFam" id="3.30.160.60:FF:001155">
    <property type="entry name" value="Zinc finger 30C"/>
    <property type="match status" value="1"/>
</dbReference>
<dbReference type="SUPFAM" id="SSF57667">
    <property type="entry name" value="beta-beta-alpha zinc fingers"/>
    <property type="match status" value="4"/>
</dbReference>
<feature type="domain" description="C2H2-type" evidence="10">
    <location>
        <begin position="612"/>
        <end position="639"/>
    </location>
</feature>
<accession>A0A8C4XG19</accession>
<dbReference type="PANTHER" id="PTHR16515">
    <property type="entry name" value="PR DOMAIN ZINC FINGER PROTEIN"/>
    <property type="match status" value="1"/>
</dbReference>
<feature type="region of interest" description="Disordered" evidence="9">
    <location>
        <begin position="294"/>
        <end position="345"/>
    </location>
</feature>
<reference evidence="11" key="2">
    <citation type="submission" date="2025-08" db="UniProtKB">
        <authorList>
            <consortium name="Ensembl"/>
        </authorList>
    </citation>
    <scope>IDENTIFICATION</scope>
</reference>
<dbReference type="InterPro" id="IPR013087">
    <property type="entry name" value="Znf_C2H2_type"/>
</dbReference>
<feature type="domain" description="C2H2-type" evidence="10">
    <location>
        <begin position="668"/>
        <end position="687"/>
    </location>
</feature>
<feature type="domain" description="C2H2-type" evidence="10">
    <location>
        <begin position="584"/>
        <end position="611"/>
    </location>
</feature>
<dbReference type="GO" id="GO:0005634">
    <property type="term" value="C:nucleus"/>
    <property type="evidence" value="ECO:0007669"/>
    <property type="project" value="UniProtKB-SubCell"/>
</dbReference>
<feature type="compositionally biased region" description="Basic and acidic residues" evidence="9">
    <location>
        <begin position="294"/>
        <end position="305"/>
    </location>
</feature>
<evidence type="ECO:0000313" key="11">
    <source>
        <dbReference type="Ensembl" id="ENSECRP00000029357.1"/>
    </source>
</evidence>
<evidence type="ECO:0000256" key="8">
    <source>
        <dbReference type="SAM" id="Coils"/>
    </source>
</evidence>
<evidence type="ECO:0000256" key="2">
    <source>
        <dbReference type="ARBA" id="ARBA00022723"/>
    </source>
</evidence>
<dbReference type="Proteomes" id="UP000694620">
    <property type="component" value="Chromosome 12"/>
</dbReference>
<evidence type="ECO:0000313" key="12">
    <source>
        <dbReference type="Proteomes" id="UP000694620"/>
    </source>
</evidence>
<feature type="region of interest" description="Disordered" evidence="9">
    <location>
        <begin position="392"/>
        <end position="457"/>
    </location>
</feature>
<dbReference type="GeneID" id="114662029"/>
<evidence type="ECO:0000256" key="7">
    <source>
        <dbReference type="PROSITE-ProRule" id="PRU00042"/>
    </source>
</evidence>
<feature type="compositionally biased region" description="Basic and acidic residues" evidence="9">
    <location>
        <begin position="399"/>
        <end position="412"/>
    </location>
</feature>
<dbReference type="Ensembl" id="ENSECRT00000029978.1">
    <property type="protein sequence ID" value="ENSECRP00000029357.1"/>
    <property type="gene ID" value="ENSECRG00000019903.1"/>
</dbReference>
<dbReference type="FunFam" id="3.30.160.60:FF:000624">
    <property type="entry name" value="zinc finger protein 697"/>
    <property type="match status" value="1"/>
</dbReference>
<dbReference type="Gene3D" id="3.30.160.60">
    <property type="entry name" value="Classic Zinc Finger"/>
    <property type="match status" value="7"/>
</dbReference>
<feature type="domain" description="C2H2-type" evidence="10">
    <location>
        <begin position="556"/>
        <end position="583"/>
    </location>
</feature>
<protein>
    <submittedName>
        <fullName evidence="11">Zinc finger protein 397-like</fullName>
    </submittedName>
</protein>
<reference evidence="11" key="1">
    <citation type="submission" date="2021-06" db="EMBL/GenBank/DDBJ databases">
        <authorList>
            <consortium name="Wellcome Sanger Institute Data Sharing"/>
        </authorList>
    </citation>
    <scope>NUCLEOTIDE SEQUENCE [LARGE SCALE GENOMIC DNA]</scope>
</reference>
<dbReference type="FunFam" id="3.30.160.60:FF:000759">
    <property type="entry name" value="zinc finger protein 16"/>
    <property type="match status" value="1"/>
</dbReference>